<dbReference type="EMBL" id="BNAU01000013">
    <property type="protein sequence ID" value="GHF29154.1"/>
    <property type="molecule type" value="Genomic_DNA"/>
</dbReference>
<evidence type="ECO:0000259" key="2">
    <source>
        <dbReference type="SMART" id="SM00481"/>
    </source>
</evidence>
<evidence type="ECO:0000313" key="4">
    <source>
        <dbReference type="Proteomes" id="UP000605897"/>
    </source>
</evidence>
<reference evidence="4" key="1">
    <citation type="journal article" date="2019" name="Int. J. Syst. Evol. Microbiol.">
        <title>The Global Catalogue of Microorganisms (GCM) 10K type strain sequencing project: providing services to taxonomists for standard genome sequencing and annotation.</title>
        <authorList>
            <consortium name="The Broad Institute Genomics Platform"/>
            <consortium name="The Broad Institute Genome Sequencing Center for Infectious Disease"/>
            <person name="Wu L."/>
            <person name="Ma J."/>
        </authorList>
    </citation>
    <scope>NUCLEOTIDE SEQUENCE [LARGE SCALE GENOMIC DNA]</scope>
    <source>
        <strain evidence="4">CGMCC 4.7677</strain>
    </source>
</reference>
<name>A0ABQ3JIN4_9PSEU</name>
<dbReference type="PIRSF" id="PIRSF036978">
    <property type="entry name" value="UCP036978_PHPhdr"/>
    <property type="match status" value="1"/>
</dbReference>
<protein>
    <submittedName>
        <fullName evidence="3">PHP domain-containing protein</fullName>
    </submittedName>
</protein>
<dbReference type="RefSeq" id="WP_191249330.1">
    <property type="nucleotide sequence ID" value="NZ_BNAU01000013.1"/>
</dbReference>
<feature type="compositionally biased region" description="Basic and acidic residues" evidence="1">
    <location>
        <begin position="91"/>
        <end position="106"/>
    </location>
</feature>
<dbReference type="InterPro" id="IPR016195">
    <property type="entry name" value="Pol/histidinol_Pase-like"/>
</dbReference>
<dbReference type="Pfam" id="PF14716">
    <property type="entry name" value="HHH_8"/>
    <property type="match status" value="1"/>
</dbReference>
<feature type="region of interest" description="Disordered" evidence="1">
    <location>
        <begin position="91"/>
        <end position="114"/>
    </location>
</feature>
<evidence type="ECO:0000313" key="3">
    <source>
        <dbReference type="EMBL" id="GHF29154.1"/>
    </source>
</evidence>
<dbReference type="CDD" id="cd07436">
    <property type="entry name" value="PHP_PolX"/>
    <property type="match status" value="1"/>
</dbReference>
<dbReference type="InterPro" id="IPR050243">
    <property type="entry name" value="PHP_phosphatase"/>
</dbReference>
<dbReference type="Pfam" id="PF02811">
    <property type="entry name" value="PHP"/>
    <property type="match status" value="1"/>
</dbReference>
<dbReference type="PANTHER" id="PTHR36928">
    <property type="entry name" value="PHOSPHATASE YCDX-RELATED"/>
    <property type="match status" value="1"/>
</dbReference>
<proteinExistence type="predicted"/>
<dbReference type="Gene3D" id="1.10.150.110">
    <property type="entry name" value="DNA polymerase beta, N-terminal domain-like"/>
    <property type="match status" value="1"/>
</dbReference>
<dbReference type="SUPFAM" id="SSF89550">
    <property type="entry name" value="PHP domain-like"/>
    <property type="match status" value="1"/>
</dbReference>
<comment type="caution">
    <text evidence="3">The sequence shown here is derived from an EMBL/GenBank/DDBJ whole genome shotgun (WGS) entry which is preliminary data.</text>
</comment>
<feature type="domain" description="Polymerase/histidinol phosphatase N-terminal" evidence="2">
    <location>
        <begin position="98"/>
        <end position="177"/>
    </location>
</feature>
<gene>
    <name evidence="3" type="ORF">GCM10017786_74110</name>
</gene>
<dbReference type="InterPro" id="IPR010996">
    <property type="entry name" value="HHH_MUS81"/>
</dbReference>
<dbReference type="NCBIfam" id="NF005928">
    <property type="entry name" value="PRK07945.1"/>
    <property type="match status" value="1"/>
</dbReference>
<accession>A0ABQ3JIN4</accession>
<dbReference type="PANTHER" id="PTHR36928:SF1">
    <property type="entry name" value="PHOSPHATASE YCDX-RELATED"/>
    <property type="match status" value="1"/>
</dbReference>
<dbReference type="InterPro" id="IPR017078">
    <property type="entry name" value="UCP036978_PHPhdr"/>
</dbReference>
<dbReference type="InterPro" id="IPR047967">
    <property type="entry name" value="PolX_PHP"/>
</dbReference>
<sequence>MDPAQALRQIAFELERAGAPTYRVRAFRRAAAVVAELPADELAERVRHGTLKALPGIGPATAQVVEQACAGQQPDYLAKLLAEAPEPDRSGLRGALKGDCHTHSDWSDGGSPPEEMAEAARALGHEWIALTDHSPRLTVANGLSAERLLRQLDLIAELNEKLAPFRILTGIEVDILEDGSLDQRDDLLERLDVVVASVHSKLRMPSEPMTERMLAAVRNPLVDVLGHCTGRMVMGRGRPQSQFDAEAVFTACRESGTAVEINCRPERMDPPDDLLAMAAEIGCVFAIDTDAHAPGQLDWLGNGTVRAEAVGIGPERVLNTLGAAQLGG</sequence>
<dbReference type="InterPro" id="IPR004013">
    <property type="entry name" value="PHP_dom"/>
</dbReference>
<dbReference type="Proteomes" id="UP000605897">
    <property type="component" value="Unassembled WGS sequence"/>
</dbReference>
<dbReference type="SMART" id="SM00481">
    <property type="entry name" value="POLIIIAc"/>
    <property type="match status" value="1"/>
</dbReference>
<dbReference type="SUPFAM" id="SSF47802">
    <property type="entry name" value="DNA polymerase beta, N-terminal domain-like"/>
    <property type="match status" value="1"/>
</dbReference>
<evidence type="ECO:0000256" key="1">
    <source>
        <dbReference type="SAM" id="MobiDB-lite"/>
    </source>
</evidence>
<dbReference type="InterPro" id="IPR027421">
    <property type="entry name" value="DNA_pol_lamdba_lyase_dom_sf"/>
</dbReference>
<organism evidence="3 4">
    <name type="scientific">Amycolatopsis deserti</name>
    <dbReference type="NCBI Taxonomy" id="185696"/>
    <lineage>
        <taxon>Bacteria</taxon>
        <taxon>Bacillati</taxon>
        <taxon>Actinomycetota</taxon>
        <taxon>Actinomycetes</taxon>
        <taxon>Pseudonocardiales</taxon>
        <taxon>Pseudonocardiaceae</taxon>
        <taxon>Amycolatopsis</taxon>
    </lineage>
</organism>
<keyword evidence="4" id="KW-1185">Reference proteome</keyword>
<dbReference type="InterPro" id="IPR003141">
    <property type="entry name" value="Pol/His_phosphatase_N"/>
</dbReference>
<dbReference type="Gene3D" id="3.20.20.140">
    <property type="entry name" value="Metal-dependent hydrolases"/>
    <property type="match status" value="1"/>
</dbReference>